<organism evidence="2 3">
    <name type="scientific">Saccharibacillus alkalitolerans</name>
    <dbReference type="NCBI Taxonomy" id="2705290"/>
    <lineage>
        <taxon>Bacteria</taxon>
        <taxon>Bacillati</taxon>
        <taxon>Bacillota</taxon>
        <taxon>Bacilli</taxon>
        <taxon>Bacillales</taxon>
        <taxon>Paenibacillaceae</taxon>
        <taxon>Saccharibacillus</taxon>
    </lineage>
</organism>
<gene>
    <name evidence="2" type="ORF">GYN08_08550</name>
</gene>
<dbReference type="Pfam" id="PF03009">
    <property type="entry name" value="GDPD"/>
    <property type="match status" value="1"/>
</dbReference>
<dbReference type="InterPro" id="IPR017946">
    <property type="entry name" value="PLC-like_Pdiesterase_TIM-brl"/>
</dbReference>
<evidence type="ECO:0000313" key="3">
    <source>
        <dbReference type="Proteomes" id="UP000800303"/>
    </source>
</evidence>
<dbReference type="Proteomes" id="UP000800303">
    <property type="component" value="Unassembled WGS sequence"/>
</dbReference>
<proteinExistence type="predicted"/>
<dbReference type="Gene3D" id="3.20.20.190">
    <property type="entry name" value="Phosphatidylinositol (PI) phosphodiesterase"/>
    <property type="match status" value="1"/>
</dbReference>
<evidence type="ECO:0000313" key="2">
    <source>
        <dbReference type="EMBL" id="NGZ75368.1"/>
    </source>
</evidence>
<feature type="domain" description="GP-PDE" evidence="1">
    <location>
        <begin position="25"/>
        <end position="261"/>
    </location>
</feature>
<dbReference type="RefSeq" id="WP_166273836.1">
    <property type="nucleotide sequence ID" value="NZ_JAAFGS010000002.1"/>
</dbReference>
<protein>
    <submittedName>
        <fullName evidence="2">Glycerophosphodiester phosphodiesterase</fullName>
    </submittedName>
</protein>
<dbReference type="PANTHER" id="PTHR46211:SF1">
    <property type="entry name" value="GLYCEROPHOSPHODIESTER PHOSPHODIESTERASE, CYTOPLASMIC"/>
    <property type="match status" value="1"/>
</dbReference>
<sequence>MNESIRGIAALQAEKRQAAGRPGAPIIFAHRGASGTRPENTMAAFRRAVELGAAGIETDVQLSADGEPVLIHDETLTRTAGAPGWVGDKTYEEIRGLDAGSWYHPEFMGERIPHLDELLQLSKETGIVVNIELKNTLRAYEGIEEKVIAAVRAHGLERQTVISSFNHYSLALCKRLAPEIRTGILYMEGLYRPWDYAKSIGADALHAYDPAVRAEWVREALEAGVDYHPFTVNDETRMRELIGMGTAGIITDYPDRAARLLAERDESRTP</sequence>
<dbReference type="EMBL" id="JAAFGS010000002">
    <property type="protein sequence ID" value="NGZ75368.1"/>
    <property type="molecule type" value="Genomic_DNA"/>
</dbReference>
<dbReference type="PROSITE" id="PS50007">
    <property type="entry name" value="PIPLC_X_DOMAIN"/>
    <property type="match status" value="1"/>
</dbReference>
<comment type="caution">
    <text evidence="2">The sequence shown here is derived from an EMBL/GenBank/DDBJ whole genome shotgun (WGS) entry which is preliminary data.</text>
</comment>
<dbReference type="PANTHER" id="PTHR46211">
    <property type="entry name" value="GLYCEROPHOSPHORYL DIESTER PHOSPHODIESTERASE"/>
    <property type="match status" value="1"/>
</dbReference>
<dbReference type="CDD" id="cd08563">
    <property type="entry name" value="GDPD_TtGDE_like"/>
    <property type="match status" value="1"/>
</dbReference>
<dbReference type="PROSITE" id="PS51704">
    <property type="entry name" value="GP_PDE"/>
    <property type="match status" value="1"/>
</dbReference>
<name>A0ABX0F2Z7_9BACL</name>
<dbReference type="SUPFAM" id="SSF51695">
    <property type="entry name" value="PLC-like phosphodiesterases"/>
    <property type="match status" value="1"/>
</dbReference>
<keyword evidence="3" id="KW-1185">Reference proteome</keyword>
<reference evidence="2 3" key="1">
    <citation type="submission" date="2020-01" db="EMBL/GenBank/DDBJ databases">
        <title>Polyphasic characterisation and genomic insights into a novel alkali tolerant bacterium VR-M41.</title>
        <authorList>
            <person name="Vemuluri V.R."/>
        </authorList>
    </citation>
    <scope>NUCLEOTIDE SEQUENCE [LARGE SCALE GENOMIC DNA]</scope>
    <source>
        <strain evidence="2 3">VR-M41</strain>
    </source>
</reference>
<dbReference type="InterPro" id="IPR030395">
    <property type="entry name" value="GP_PDE_dom"/>
</dbReference>
<accession>A0ABX0F2Z7</accession>
<evidence type="ECO:0000259" key="1">
    <source>
        <dbReference type="PROSITE" id="PS51704"/>
    </source>
</evidence>